<dbReference type="FunFam" id="3.90.76.10:FF:000001">
    <property type="entry name" value="Oligopeptide ABC transporter substrate-binding protein"/>
    <property type="match status" value="1"/>
</dbReference>
<dbReference type="AlphaFoldDB" id="A0A091ASC8"/>
<keyword evidence="3" id="KW-0813">Transport</keyword>
<dbReference type="GO" id="GO:1904680">
    <property type="term" value="F:peptide transmembrane transporter activity"/>
    <property type="evidence" value="ECO:0007669"/>
    <property type="project" value="TreeGrafter"/>
</dbReference>
<accession>A0A091ASC8</accession>
<feature type="domain" description="Solute-binding protein family 5" evidence="6">
    <location>
        <begin position="63"/>
        <end position="438"/>
    </location>
</feature>
<dbReference type="InterPro" id="IPR000914">
    <property type="entry name" value="SBP_5_dom"/>
</dbReference>
<dbReference type="PANTHER" id="PTHR30290:SF10">
    <property type="entry name" value="PERIPLASMIC OLIGOPEPTIDE-BINDING PROTEIN-RELATED"/>
    <property type="match status" value="1"/>
</dbReference>
<dbReference type="Gene3D" id="3.10.105.10">
    <property type="entry name" value="Dipeptide-binding Protein, Domain 3"/>
    <property type="match status" value="1"/>
</dbReference>
<protein>
    <recommendedName>
        <fullName evidence="6">Solute-binding protein family 5 domain-containing protein</fullName>
    </recommendedName>
</protein>
<feature type="signal peptide" evidence="5">
    <location>
        <begin position="1"/>
        <end position="19"/>
    </location>
</feature>
<dbReference type="InterPro" id="IPR030678">
    <property type="entry name" value="Peptide/Ni-bd"/>
</dbReference>
<organism evidence="7 8">
    <name type="scientific">Arenimonas oryziterrae DSM 21050 = YC6267</name>
    <dbReference type="NCBI Taxonomy" id="1121015"/>
    <lineage>
        <taxon>Bacteria</taxon>
        <taxon>Pseudomonadati</taxon>
        <taxon>Pseudomonadota</taxon>
        <taxon>Gammaproteobacteria</taxon>
        <taxon>Lysobacterales</taxon>
        <taxon>Lysobacteraceae</taxon>
        <taxon>Arenimonas</taxon>
    </lineage>
</organism>
<comment type="similarity">
    <text evidence="2">Belongs to the bacterial solute-binding protein 5 family.</text>
</comment>
<evidence type="ECO:0000256" key="3">
    <source>
        <dbReference type="ARBA" id="ARBA00022448"/>
    </source>
</evidence>
<sequence>MKASSVALLLMSLCAPVAAQTLERGNGPEPSTLDAHRCPEVTCGNILRDLYEGLVAEDAHGRLIPGMAERWELSADGRRWTFHLRDGLRWSNGEALTAEQIVASFRRAFAPATAAPFAVHFDAIANATAVQQGKLPPEQLGISAPDARTIVFRVERSVALPQLLLLPIAYPVYLPAVANFGAQHTRPGHLVSNGAYRLVAWTPQAQLTVERNAHFRDVAPIPRVRFQVTEDAASELQRFQAGGLHLTETVPPQPLPQLRARFGTQLRISPYLGAMWIGLNLQQPPLKNNPALREALSLAIDRDKLTRYITGLGESPAYGLVPPGVSDYRPASQPWSRATQAQREALAQRRYREAGYGADRPLQIELRYNTSTPLRRMNLAIAAMWREVLGARVTLRNEEWKVFVGNRKQRVITQAFRGGWIADVDDARNFLANFHSDGVTNWSGLQDPAFDALLAAADAAPDLSARAQQLHRAEARLLAQQAIVPVYFYTSKHLVRPDVLGFEANPLDHHPSRFLRLQEPKR</sequence>
<dbReference type="CDD" id="cd08504">
    <property type="entry name" value="PBP2_OppA"/>
    <property type="match status" value="1"/>
</dbReference>
<dbReference type="PIRSF" id="PIRSF002741">
    <property type="entry name" value="MppA"/>
    <property type="match status" value="1"/>
</dbReference>
<dbReference type="InterPro" id="IPR039424">
    <property type="entry name" value="SBP_5"/>
</dbReference>
<name>A0A091ASC8_9GAMM</name>
<dbReference type="eggNOG" id="COG4166">
    <property type="taxonomic scope" value="Bacteria"/>
</dbReference>
<dbReference type="PANTHER" id="PTHR30290">
    <property type="entry name" value="PERIPLASMIC BINDING COMPONENT OF ABC TRANSPORTER"/>
    <property type="match status" value="1"/>
</dbReference>
<evidence type="ECO:0000256" key="2">
    <source>
        <dbReference type="ARBA" id="ARBA00005695"/>
    </source>
</evidence>
<dbReference type="EMBL" id="AVCI01000013">
    <property type="protein sequence ID" value="KFN42276.1"/>
    <property type="molecule type" value="Genomic_DNA"/>
</dbReference>
<evidence type="ECO:0000256" key="1">
    <source>
        <dbReference type="ARBA" id="ARBA00004196"/>
    </source>
</evidence>
<dbReference type="Gene3D" id="3.90.76.10">
    <property type="entry name" value="Dipeptide-binding Protein, Domain 1"/>
    <property type="match status" value="1"/>
</dbReference>
<dbReference type="STRING" id="1121015.GCA_000420545_01707"/>
<dbReference type="SUPFAM" id="SSF53850">
    <property type="entry name" value="Periplasmic binding protein-like II"/>
    <property type="match status" value="1"/>
</dbReference>
<evidence type="ECO:0000313" key="7">
    <source>
        <dbReference type="EMBL" id="KFN42276.1"/>
    </source>
</evidence>
<dbReference type="RefSeq" id="WP_022969329.1">
    <property type="nucleotide sequence ID" value="NZ_ATVD01000003.1"/>
</dbReference>
<evidence type="ECO:0000313" key="8">
    <source>
        <dbReference type="Proteomes" id="UP000029385"/>
    </source>
</evidence>
<dbReference type="PATRIC" id="fig|1121015.4.peg.2349"/>
<dbReference type="GO" id="GO:0043190">
    <property type="term" value="C:ATP-binding cassette (ABC) transporter complex"/>
    <property type="evidence" value="ECO:0007669"/>
    <property type="project" value="InterPro"/>
</dbReference>
<dbReference type="GO" id="GO:0030288">
    <property type="term" value="C:outer membrane-bounded periplasmic space"/>
    <property type="evidence" value="ECO:0007669"/>
    <property type="project" value="TreeGrafter"/>
</dbReference>
<dbReference type="Proteomes" id="UP000029385">
    <property type="component" value="Unassembled WGS sequence"/>
</dbReference>
<reference evidence="7 8" key="1">
    <citation type="submission" date="2013-09" db="EMBL/GenBank/DDBJ databases">
        <title>Genome sequencing of Arenimonas oryziterrae.</title>
        <authorList>
            <person name="Chen F."/>
            <person name="Wang G."/>
        </authorList>
    </citation>
    <scope>NUCLEOTIDE SEQUENCE [LARGE SCALE GENOMIC DNA]</scope>
    <source>
        <strain evidence="7 8">YC6267</strain>
    </source>
</reference>
<proteinExistence type="inferred from homology"/>
<comment type="caution">
    <text evidence="7">The sequence shown here is derived from an EMBL/GenBank/DDBJ whole genome shotgun (WGS) entry which is preliminary data.</text>
</comment>
<dbReference type="GO" id="GO:0015833">
    <property type="term" value="P:peptide transport"/>
    <property type="evidence" value="ECO:0007669"/>
    <property type="project" value="TreeGrafter"/>
</dbReference>
<evidence type="ECO:0000256" key="4">
    <source>
        <dbReference type="ARBA" id="ARBA00022729"/>
    </source>
</evidence>
<dbReference type="Gene3D" id="3.40.190.10">
    <property type="entry name" value="Periplasmic binding protein-like II"/>
    <property type="match status" value="1"/>
</dbReference>
<evidence type="ECO:0000256" key="5">
    <source>
        <dbReference type="SAM" id="SignalP"/>
    </source>
</evidence>
<dbReference type="Pfam" id="PF00496">
    <property type="entry name" value="SBP_bac_5"/>
    <property type="match status" value="1"/>
</dbReference>
<keyword evidence="8" id="KW-1185">Reference proteome</keyword>
<feature type="chain" id="PRO_5001868948" description="Solute-binding protein family 5 domain-containing protein" evidence="5">
    <location>
        <begin position="20"/>
        <end position="522"/>
    </location>
</feature>
<gene>
    <name evidence="7" type="ORF">N789_14425</name>
</gene>
<evidence type="ECO:0000259" key="6">
    <source>
        <dbReference type="Pfam" id="PF00496"/>
    </source>
</evidence>
<comment type="subcellular location">
    <subcellularLocation>
        <location evidence="1">Cell envelope</location>
    </subcellularLocation>
</comment>
<keyword evidence="4 5" id="KW-0732">Signal</keyword>